<proteinExistence type="predicted"/>
<evidence type="ECO:0000256" key="1">
    <source>
        <dbReference type="SAM" id="MobiDB-lite"/>
    </source>
</evidence>
<feature type="region of interest" description="Disordered" evidence="1">
    <location>
        <begin position="31"/>
        <end position="58"/>
    </location>
</feature>
<sequence length="58" mass="6795">MFILPNRDLWGFDLLASPRNTHFDKVFRKTGDQKRDWTSSSFSGDTHRKPKRVVEASN</sequence>
<dbReference type="EMBL" id="GBXM01071013">
    <property type="protein sequence ID" value="JAH37564.1"/>
    <property type="molecule type" value="Transcribed_RNA"/>
</dbReference>
<reference evidence="2" key="2">
    <citation type="journal article" date="2015" name="Fish Shellfish Immunol.">
        <title>Early steps in the European eel (Anguilla anguilla)-Vibrio vulnificus interaction in the gills: Role of the RtxA13 toxin.</title>
        <authorList>
            <person name="Callol A."/>
            <person name="Pajuelo D."/>
            <person name="Ebbesson L."/>
            <person name="Teles M."/>
            <person name="MacKenzie S."/>
            <person name="Amaro C."/>
        </authorList>
    </citation>
    <scope>NUCLEOTIDE SEQUENCE</scope>
</reference>
<accession>A0A0E9S805</accession>
<reference evidence="2" key="1">
    <citation type="submission" date="2014-11" db="EMBL/GenBank/DDBJ databases">
        <authorList>
            <person name="Amaro Gonzalez C."/>
        </authorList>
    </citation>
    <scope>NUCLEOTIDE SEQUENCE</scope>
</reference>
<organism evidence="2">
    <name type="scientific">Anguilla anguilla</name>
    <name type="common">European freshwater eel</name>
    <name type="synonym">Muraena anguilla</name>
    <dbReference type="NCBI Taxonomy" id="7936"/>
    <lineage>
        <taxon>Eukaryota</taxon>
        <taxon>Metazoa</taxon>
        <taxon>Chordata</taxon>
        <taxon>Craniata</taxon>
        <taxon>Vertebrata</taxon>
        <taxon>Euteleostomi</taxon>
        <taxon>Actinopterygii</taxon>
        <taxon>Neopterygii</taxon>
        <taxon>Teleostei</taxon>
        <taxon>Anguilliformes</taxon>
        <taxon>Anguillidae</taxon>
        <taxon>Anguilla</taxon>
    </lineage>
</organism>
<protein>
    <submittedName>
        <fullName evidence="2">Uncharacterized protein</fullName>
    </submittedName>
</protein>
<dbReference type="AlphaFoldDB" id="A0A0E9S805"/>
<evidence type="ECO:0000313" key="2">
    <source>
        <dbReference type="EMBL" id="JAH37564.1"/>
    </source>
</evidence>
<name>A0A0E9S805_ANGAN</name>